<organism evidence="1 2">
    <name type="scientific">Candidatus Gottesmanbacteria bacterium GW2011_GWB1_43_11</name>
    <dbReference type="NCBI Taxonomy" id="1618446"/>
    <lineage>
        <taxon>Bacteria</taxon>
        <taxon>Candidatus Gottesmaniibacteriota</taxon>
    </lineage>
</organism>
<proteinExistence type="predicted"/>
<dbReference type="AlphaFoldDB" id="A0A0G1CNJ8"/>
<comment type="caution">
    <text evidence="1">The sequence shown here is derived from an EMBL/GenBank/DDBJ whole genome shotgun (WGS) entry which is preliminary data.</text>
</comment>
<dbReference type="EMBL" id="LCFD01000004">
    <property type="protein sequence ID" value="KKS87114.1"/>
    <property type="molecule type" value="Genomic_DNA"/>
</dbReference>
<gene>
    <name evidence="1" type="ORF">UV61_C0004G0040</name>
</gene>
<dbReference type="Proteomes" id="UP000034050">
    <property type="component" value="Unassembled WGS sequence"/>
</dbReference>
<evidence type="ECO:0000313" key="2">
    <source>
        <dbReference type="Proteomes" id="UP000034050"/>
    </source>
</evidence>
<name>A0A0G1CNJ8_9BACT</name>
<sequence>MNSDDPKAFVTNESFDKKLKAALKAQAVEICEVILQGVELLLKNYAEKKDVERMEQTMKTEFINIKRDISDLKADTPTQGEFLALKSRVDKYSHSA</sequence>
<dbReference type="STRING" id="1618446.UV61_C0004G0040"/>
<protein>
    <submittedName>
        <fullName evidence="1">Uncharacterized protein</fullName>
    </submittedName>
</protein>
<evidence type="ECO:0000313" key="1">
    <source>
        <dbReference type="EMBL" id="KKS87114.1"/>
    </source>
</evidence>
<reference evidence="1 2" key="1">
    <citation type="journal article" date="2015" name="Nature">
        <title>rRNA introns, odd ribosomes, and small enigmatic genomes across a large radiation of phyla.</title>
        <authorList>
            <person name="Brown C.T."/>
            <person name="Hug L.A."/>
            <person name="Thomas B.C."/>
            <person name="Sharon I."/>
            <person name="Castelle C.J."/>
            <person name="Singh A."/>
            <person name="Wilkins M.J."/>
            <person name="Williams K.H."/>
            <person name="Banfield J.F."/>
        </authorList>
    </citation>
    <scope>NUCLEOTIDE SEQUENCE [LARGE SCALE GENOMIC DNA]</scope>
</reference>
<accession>A0A0G1CNJ8</accession>